<dbReference type="AlphaFoldDB" id="A0A9P6SM95"/>
<name>A0A9P6SM95_9HELO</name>
<dbReference type="EMBL" id="VNKQ01000022">
    <property type="protein sequence ID" value="KAG0644905.1"/>
    <property type="molecule type" value="Genomic_DNA"/>
</dbReference>
<dbReference type="OrthoDB" id="10331223at2759"/>
<keyword evidence="2" id="KW-1185">Reference proteome</keyword>
<sequence length="180" mass="19640">MAADTLDVMMEYGMDDDVISGVLARTDMGSDEQLVYWALTAAYVDNDSWQAGFESCQSGAQTSFTEAPGAALDIPVVPDASSVDDFNAALNPAQPRSSFVESSEEGTLARRVVTGQPTCNRVYQNFGTDFHYRCYCDNRQYDLFCDYITSAAATPWTESARQAAITGISVSVGQMWTQTQ</sequence>
<evidence type="ECO:0000313" key="2">
    <source>
        <dbReference type="Proteomes" id="UP000785200"/>
    </source>
</evidence>
<comment type="caution">
    <text evidence="1">The sequence shown here is derived from an EMBL/GenBank/DDBJ whole genome shotgun (WGS) entry which is preliminary data.</text>
</comment>
<evidence type="ECO:0000313" key="1">
    <source>
        <dbReference type="EMBL" id="KAG0644905.1"/>
    </source>
</evidence>
<protein>
    <submittedName>
        <fullName evidence="1">Uncharacterized protein</fullName>
    </submittedName>
</protein>
<dbReference type="Proteomes" id="UP000785200">
    <property type="component" value="Unassembled WGS sequence"/>
</dbReference>
<organism evidence="1 2">
    <name type="scientific">Hyphodiscus hymeniophilus</name>
    <dbReference type="NCBI Taxonomy" id="353542"/>
    <lineage>
        <taxon>Eukaryota</taxon>
        <taxon>Fungi</taxon>
        <taxon>Dikarya</taxon>
        <taxon>Ascomycota</taxon>
        <taxon>Pezizomycotina</taxon>
        <taxon>Leotiomycetes</taxon>
        <taxon>Helotiales</taxon>
        <taxon>Hyphodiscaceae</taxon>
        <taxon>Hyphodiscus</taxon>
    </lineage>
</organism>
<proteinExistence type="predicted"/>
<accession>A0A9P6SM95</accession>
<reference evidence="1" key="1">
    <citation type="submission" date="2019-07" db="EMBL/GenBank/DDBJ databases">
        <title>Hyphodiscus hymeniophilus genome sequencing and assembly.</title>
        <authorList>
            <person name="Kramer G."/>
            <person name="Nodwell J."/>
        </authorList>
    </citation>
    <scope>NUCLEOTIDE SEQUENCE</scope>
    <source>
        <strain evidence="1">ATCC 34498</strain>
    </source>
</reference>
<gene>
    <name evidence="1" type="ORF">D0Z07_9383</name>
</gene>